<reference evidence="1" key="1">
    <citation type="submission" date="2020-09" db="EMBL/GenBank/DDBJ databases">
        <title>Rhizobia associated with sainfoin plants.</title>
        <authorList>
            <person name="Asharfi S."/>
            <person name="Kuzmanovic N."/>
            <person name="Bunk B."/>
            <person name="Sproeer C."/>
            <person name="Becker M."/>
            <person name="Thuenen T."/>
        </authorList>
    </citation>
    <scope>NUCLEOTIDE SEQUENCE</scope>
    <source>
        <strain evidence="1">OM4</strain>
    </source>
</reference>
<accession>A0ABY5QTA1</accession>
<dbReference type="EMBL" id="CP062229">
    <property type="protein sequence ID" value="UVC14400.1"/>
    <property type="molecule type" value="Genomic_DNA"/>
</dbReference>
<dbReference type="Proteomes" id="UP001058098">
    <property type="component" value="Chromosome"/>
</dbReference>
<evidence type="ECO:0008006" key="3">
    <source>
        <dbReference type="Google" id="ProtNLM"/>
    </source>
</evidence>
<protein>
    <recommendedName>
        <fullName evidence="3">Transposase</fullName>
    </recommendedName>
</protein>
<sequence>MSMTGSIPKIEILNGRERRRRWSTAEKLWMVERELVAWKQASWHRLGHLYSHMLIYRSL</sequence>
<evidence type="ECO:0000313" key="1">
    <source>
        <dbReference type="EMBL" id="UVC14400.1"/>
    </source>
</evidence>
<name>A0ABY5QTA1_9HYPH</name>
<dbReference type="RefSeq" id="WP_258124074.1">
    <property type="nucleotide sequence ID" value="NZ_CP062229.1"/>
</dbReference>
<evidence type="ECO:0000313" key="2">
    <source>
        <dbReference type="Proteomes" id="UP001058098"/>
    </source>
</evidence>
<gene>
    <name evidence="1" type="ORF">IHQ72_27720</name>
</gene>
<organism evidence="1 2">
    <name type="scientific">Mesorhizobium onobrychidis</name>
    <dbReference type="NCBI Taxonomy" id="2775404"/>
    <lineage>
        <taxon>Bacteria</taxon>
        <taxon>Pseudomonadati</taxon>
        <taxon>Pseudomonadota</taxon>
        <taxon>Alphaproteobacteria</taxon>
        <taxon>Hyphomicrobiales</taxon>
        <taxon>Phyllobacteriaceae</taxon>
        <taxon>Mesorhizobium</taxon>
    </lineage>
</organism>
<proteinExistence type="predicted"/>
<keyword evidence="2" id="KW-1185">Reference proteome</keyword>